<feature type="domain" description="ABC transporter" evidence="5">
    <location>
        <begin position="4"/>
        <end position="247"/>
    </location>
</feature>
<evidence type="ECO:0000259" key="5">
    <source>
        <dbReference type="PROSITE" id="PS50893"/>
    </source>
</evidence>
<accession>A0A0P1MVZ6</accession>
<keyword evidence="4 6" id="KW-0067">ATP-binding</keyword>
<dbReference type="PANTHER" id="PTHR43776">
    <property type="entry name" value="TRANSPORT ATP-BINDING PROTEIN"/>
    <property type="match status" value="1"/>
</dbReference>
<dbReference type="EMBL" id="CZVW01000006">
    <property type="protein sequence ID" value="CUS99808.1"/>
    <property type="molecule type" value="Genomic_DNA"/>
</dbReference>
<reference evidence="7" key="1">
    <citation type="submission" date="2015-11" db="EMBL/GenBank/DDBJ databases">
        <authorList>
            <person name="Varghese N."/>
        </authorList>
    </citation>
    <scope>NUCLEOTIDE SEQUENCE [LARGE SCALE GENOMIC DNA]</scope>
    <source>
        <strain evidence="7">JGI-23</strain>
    </source>
</reference>
<dbReference type="Gene3D" id="3.40.50.300">
    <property type="entry name" value="P-loop containing nucleotide triphosphate hydrolases"/>
    <property type="match status" value="1"/>
</dbReference>
<dbReference type="GO" id="GO:0055085">
    <property type="term" value="P:transmembrane transport"/>
    <property type="evidence" value="ECO:0007669"/>
    <property type="project" value="UniProtKB-ARBA"/>
</dbReference>
<gene>
    <name evidence="6" type="ORF">JGI23_00737</name>
</gene>
<dbReference type="Pfam" id="PF00005">
    <property type="entry name" value="ABC_tran"/>
    <property type="match status" value="1"/>
</dbReference>
<dbReference type="InterPro" id="IPR003593">
    <property type="entry name" value="AAA+_ATPase"/>
</dbReference>
<proteinExistence type="inferred from homology"/>
<dbReference type="GO" id="GO:0005524">
    <property type="term" value="F:ATP binding"/>
    <property type="evidence" value="ECO:0007669"/>
    <property type="project" value="UniProtKB-KW"/>
</dbReference>
<dbReference type="CDD" id="cd03257">
    <property type="entry name" value="ABC_NikE_OppD_transporters"/>
    <property type="match status" value="1"/>
</dbReference>
<dbReference type="InterPro" id="IPR003439">
    <property type="entry name" value="ABC_transporter-like_ATP-bd"/>
</dbReference>
<evidence type="ECO:0000256" key="3">
    <source>
        <dbReference type="ARBA" id="ARBA00022741"/>
    </source>
</evidence>
<dbReference type="GO" id="GO:0016887">
    <property type="term" value="F:ATP hydrolysis activity"/>
    <property type="evidence" value="ECO:0007669"/>
    <property type="project" value="InterPro"/>
</dbReference>
<evidence type="ECO:0000256" key="4">
    <source>
        <dbReference type="ARBA" id="ARBA00022840"/>
    </source>
</evidence>
<dbReference type="RefSeq" id="WP_159421099.1">
    <property type="nucleotide sequence ID" value="NZ_CZVW01000006.1"/>
</dbReference>
<dbReference type="AlphaFoldDB" id="A0A0P1MVZ6"/>
<organism evidence="6 7">
    <name type="scientific">Candidatus Chryseopegocella kryptomonas</name>
    <dbReference type="NCBI Taxonomy" id="1633643"/>
    <lineage>
        <taxon>Bacteria</taxon>
        <taxon>Pseudomonadati</taxon>
        <taxon>Candidatus Kryptoniota</taxon>
        <taxon>Candidatus Chryseopegocella</taxon>
    </lineage>
</organism>
<dbReference type="SMART" id="SM00382">
    <property type="entry name" value="AAA"/>
    <property type="match status" value="1"/>
</dbReference>
<dbReference type="PANTHER" id="PTHR43776:SF7">
    <property type="entry name" value="D,D-DIPEPTIDE TRANSPORT ATP-BINDING PROTEIN DDPF-RELATED"/>
    <property type="match status" value="1"/>
</dbReference>
<keyword evidence="3" id="KW-0547">Nucleotide-binding</keyword>
<evidence type="ECO:0000256" key="1">
    <source>
        <dbReference type="ARBA" id="ARBA00005417"/>
    </source>
</evidence>
<sequence>MEKIRANNLKKYFRTGNRIIKAVDGVDIEINEREICALVGESGSGKSTLGKLILRIIEPDEGEIFFNGIDITKLDKSNLRAMRKKMQMIFQDPFTTFNPIYKIGNQIFEAIKFHKVVEDNLVEDYVVQLMRVVALHPDTLKKYPSQLSGGQLQRCAIVRAISLQPEFLICDEIVSSLDVSVQVQIIELLKVLKEEFKLTVLFITHDIGVARRIANRAFVMYSGKIVEKGAIEKIFYEPSHEYTKKLLGSVLSIKT</sequence>
<dbReference type="InterPro" id="IPR050319">
    <property type="entry name" value="ABC_transp_ATP-bind"/>
</dbReference>
<evidence type="ECO:0000313" key="6">
    <source>
        <dbReference type="EMBL" id="CUS99808.1"/>
    </source>
</evidence>
<dbReference type="Proteomes" id="UP000199197">
    <property type="component" value="Unassembled WGS sequence"/>
</dbReference>
<evidence type="ECO:0000313" key="7">
    <source>
        <dbReference type="Proteomes" id="UP000199197"/>
    </source>
</evidence>
<dbReference type="PROSITE" id="PS50893">
    <property type="entry name" value="ABC_TRANSPORTER_2"/>
    <property type="match status" value="1"/>
</dbReference>
<dbReference type="OrthoDB" id="9784450at2"/>
<keyword evidence="2" id="KW-0813">Transport</keyword>
<comment type="similarity">
    <text evidence="1">Belongs to the ABC transporter superfamily.</text>
</comment>
<protein>
    <submittedName>
        <fullName evidence="6">Peptide/nickel transport system ATP-binding protein</fullName>
    </submittedName>
</protein>
<dbReference type="InterPro" id="IPR027417">
    <property type="entry name" value="P-loop_NTPase"/>
</dbReference>
<evidence type="ECO:0000256" key="2">
    <source>
        <dbReference type="ARBA" id="ARBA00022448"/>
    </source>
</evidence>
<name>A0A0P1MVZ6_9BACT</name>
<dbReference type="SUPFAM" id="SSF52540">
    <property type="entry name" value="P-loop containing nucleoside triphosphate hydrolases"/>
    <property type="match status" value="1"/>
</dbReference>
<keyword evidence="7" id="KW-1185">Reference proteome</keyword>